<comment type="caution">
    <text evidence="1">The sequence shown here is derived from an EMBL/GenBank/DDBJ whole genome shotgun (WGS) entry which is preliminary data.</text>
</comment>
<gene>
    <name evidence="1" type="ORF">EUA93_10315</name>
</gene>
<sequence>MPCAHGGQHPATTAYVDELDAAQCDCSDPLAAVQEDAAARRARLARQLEMADELIGLLSARRT</sequence>
<proteinExistence type="predicted"/>
<dbReference type="AlphaFoldDB" id="A0A4V1RL65"/>
<protein>
    <submittedName>
        <fullName evidence="1">Uncharacterized protein</fullName>
    </submittedName>
</protein>
<name>A0A4V1RL65_9ACTN</name>
<organism evidence="1 2">
    <name type="scientific">Nocardioides oleivorans</name>
    <dbReference type="NCBI Taxonomy" id="273676"/>
    <lineage>
        <taxon>Bacteria</taxon>
        <taxon>Bacillati</taxon>
        <taxon>Actinomycetota</taxon>
        <taxon>Actinomycetes</taxon>
        <taxon>Propionibacteriales</taxon>
        <taxon>Nocardioidaceae</taxon>
        <taxon>Nocardioides</taxon>
    </lineage>
</organism>
<evidence type="ECO:0000313" key="2">
    <source>
        <dbReference type="Proteomes" id="UP000294071"/>
    </source>
</evidence>
<dbReference type="EMBL" id="SDWT01000001">
    <property type="protein sequence ID" value="RYB94702.1"/>
    <property type="molecule type" value="Genomic_DNA"/>
</dbReference>
<reference evidence="1 2" key="1">
    <citation type="submission" date="2019-01" db="EMBL/GenBank/DDBJ databases">
        <title>Novel species of Nocardioides.</title>
        <authorList>
            <person name="Liu Q."/>
            <person name="Xin Y.-H."/>
        </authorList>
    </citation>
    <scope>NUCLEOTIDE SEQUENCE [LARGE SCALE GENOMIC DNA]</scope>
    <source>
        <strain evidence="1 2">CGMCC 4.6882</strain>
    </source>
</reference>
<dbReference type="RefSeq" id="WP_129400050.1">
    <property type="nucleotide sequence ID" value="NZ_SDWT01000001.1"/>
</dbReference>
<keyword evidence="2" id="KW-1185">Reference proteome</keyword>
<evidence type="ECO:0000313" key="1">
    <source>
        <dbReference type="EMBL" id="RYB94702.1"/>
    </source>
</evidence>
<dbReference type="Proteomes" id="UP000294071">
    <property type="component" value="Unassembled WGS sequence"/>
</dbReference>
<accession>A0A4V1RL65</accession>